<proteinExistence type="inferred from homology"/>
<dbReference type="InterPro" id="IPR024571">
    <property type="entry name" value="ERAP1-like_C_dom"/>
</dbReference>
<accession>A0A0P4W4X1</accession>
<evidence type="ECO:0000256" key="1">
    <source>
        <dbReference type="ARBA" id="ARBA00010136"/>
    </source>
</evidence>
<evidence type="ECO:0000313" key="3">
    <source>
        <dbReference type="EMBL" id="JAI61007.1"/>
    </source>
</evidence>
<dbReference type="GO" id="GO:0006508">
    <property type="term" value="P:proteolysis"/>
    <property type="evidence" value="ECO:0007669"/>
    <property type="project" value="TreeGrafter"/>
</dbReference>
<evidence type="ECO:0000259" key="2">
    <source>
        <dbReference type="Pfam" id="PF11838"/>
    </source>
</evidence>
<reference evidence="3" key="1">
    <citation type="submission" date="2015-09" db="EMBL/GenBank/DDBJ databases">
        <title>Scylla olivacea transcriptome.</title>
        <authorList>
            <person name="Ikhwanuddin M."/>
        </authorList>
    </citation>
    <scope>NUCLEOTIDE SEQUENCE</scope>
</reference>
<dbReference type="PANTHER" id="PTHR11533:SF294">
    <property type="entry name" value="THYROTROPIN-RELEASING HORMONE-DEGRADING ECTOENZYME"/>
    <property type="match status" value="1"/>
</dbReference>
<dbReference type="InterPro" id="IPR050344">
    <property type="entry name" value="Peptidase_M1_aminopeptidases"/>
</dbReference>
<dbReference type="Gene3D" id="1.25.50.20">
    <property type="match status" value="1"/>
</dbReference>
<feature type="domain" description="ERAP1-like C-terminal" evidence="2">
    <location>
        <begin position="1"/>
        <end position="108"/>
    </location>
</feature>
<dbReference type="GO" id="GO:0005737">
    <property type="term" value="C:cytoplasm"/>
    <property type="evidence" value="ECO:0007669"/>
    <property type="project" value="TreeGrafter"/>
</dbReference>
<dbReference type="GO" id="GO:0016020">
    <property type="term" value="C:membrane"/>
    <property type="evidence" value="ECO:0007669"/>
    <property type="project" value="TreeGrafter"/>
</dbReference>
<dbReference type="Pfam" id="PF11838">
    <property type="entry name" value="ERAP1_C"/>
    <property type="match status" value="1"/>
</dbReference>
<dbReference type="EMBL" id="GDRN01087663">
    <property type="protein sequence ID" value="JAI61007.1"/>
    <property type="molecule type" value="Transcribed_RNA"/>
</dbReference>
<protein>
    <recommendedName>
        <fullName evidence="2">ERAP1-like C-terminal domain-containing protein</fullName>
    </recommendedName>
</protein>
<comment type="similarity">
    <text evidence="1">Belongs to the peptidase M1 family.</text>
</comment>
<dbReference type="GO" id="GO:0070006">
    <property type="term" value="F:metalloaminopeptidase activity"/>
    <property type="evidence" value="ECO:0007669"/>
    <property type="project" value="TreeGrafter"/>
</dbReference>
<dbReference type="GO" id="GO:0043171">
    <property type="term" value="P:peptide catabolic process"/>
    <property type="evidence" value="ECO:0007669"/>
    <property type="project" value="TreeGrafter"/>
</dbReference>
<dbReference type="GO" id="GO:0042277">
    <property type="term" value="F:peptide binding"/>
    <property type="evidence" value="ECO:0007669"/>
    <property type="project" value="TreeGrafter"/>
</dbReference>
<dbReference type="PANTHER" id="PTHR11533">
    <property type="entry name" value="PROTEASE M1 ZINC METALLOPROTEASE"/>
    <property type="match status" value="1"/>
</dbReference>
<sequence>MGCTRRPWLLSKYLEMAFTPDSGIRKQDALTVFNAIANNDVGRQLAWVFLQDHWDDIYDFVERVPMRMIRSACRKFKTEHHLKELVEFYEAHSHQLPHNALDMAQLLEEVTGNVAWLKNHYDEVLAWLESQGHAYMLPSH</sequence>
<dbReference type="AlphaFoldDB" id="A0A0P4W4X1"/>
<dbReference type="GO" id="GO:0008270">
    <property type="term" value="F:zinc ion binding"/>
    <property type="evidence" value="ECO:0007669"/>
    <property type="project" value="TreeGrafter"/>
</dbReference>
<organism evidence="3">
    <name type="scientific">Scylla olivacea</name>
    <name type="common">Orange mud crab</name>
    <name type="synonym">Cancer olivacea</name>
    <dbReference type="NCBI Taxonomy" id="85551"/>
    <lineage>
        <taxon>Eukaryota</taxon>
        <taxon>Metazoa</taxon>
        <taxon>Ecdysozoa</taxon>
        <taxon>Arthropoda</taxon>
        <taxon>Crustacea</taxon>
        <taxon>Multicrustacea</taxon>
        <taxon>Malacostraca</taxon>
        <taxon>Eumalacostraca</taxon>
        <taxon>Eucarida</taxon>
        <taxon>Decapoda</taxon>
        <taxon>Pleocyemata</taxon>
        <taxon>Brachyura</taxon>
        <taxon>Eubrachyura</taxon>
        <taxon>Portunoidea</taxon>
        <taxon>Portunidae</taxon>
        <taxon>Portuninae</taxon>
        <taxon>Scylla</taxon>
    </lineage>
</organism>
<dbReference type="GO" id="GO:0005615">
    <property type="term" value="C:extracellular space"/>
    <property type="evidence" value="ECO:0007669"/>
    <property type="project" value="TreeGrafter"/>
</dbReference>
<name>A0A0P4W4X1_SCYOL</name>